<reference evidence="3 4" key="1">
    <citation type="submission" date="2024-07" db="EMBL/GenBank/DDBJ databases">
        <title>Section-level genome sequencing and comparative genomics of Aspergillus sections Usti and Cavernicolus.</title>
        <authorList>
            <consortium name="Lawrence Berkeley National Laboratory"/>
            <person name="Nybo J.L."/>
            <person name="Vesth T.C."/>
            <person name="Theobald S."/>
            <person name="Frisvad J.C."/>
            <person name="Larsen T.O."/>
            <person name="Kjaerboelling I."/>
            <person name="Rothschild-Mancinelli K."/>
            <person name="Lyhne E.K."/>
            <person name="Kogle M.E."/>
            <person name="Barry K."/>
            <person name="Clum A."/>
            <person name="Na H."/>
            <person name="Ledsgaard L."/>
            <person name="Lin J."/>
            <person name="Lipzen A."/>
            <person name="Kuo A."/>
            <person name="Riley R."/>
            <person name="Mondo S."/>
            <person name="LaButti K."/>
            <person name="Haridas S."/>
            <person name="Pangalinan J."/>
            <person name="Salamov A.A."/>
            <person name="Simmons B.A."/>
            <person name="Magnuson J.K."/>
            <person name="Chen J."/>
            <person name="Drula E."/>
            <person name="Henrissat B."/>
            <person name="Wiebenga A."/>
            <person name="Lubbers R.J."/>
            <person name="Gomes A.C."/>
            <person name="Makela M.R."/>
            <person name="Stajich J."/>
            <person name="Grigoriev I.V."/>
            <person name="Mortensen U.H."/>
            <person name="De vries R.P."/>
            <person name="Baker S.E."/>
            <person name="Andersen M.R."/>
        </authorList>
    </citation>
    <scope>NUCLEOTIDE SEQUENCE [LARGE SCALE GENOMIC DNA]</scope>
    <source>
        <strain evidence="3 4">CBS 600.67</strain>
    </source>
</reference>
<proteinExistence type="predicted"/>
<feature type="signal peptide" evidence="2">
    <location>
        <begin position="1"/>
        <end position="18"/>
    </location>
</feature>
<evidence type="ECO:0000313" key="3">
    <source>
        <dbReference type="EMBL" id="KAL2823318.1"/>
    </source>
</evidence>
<protein>
    <submittedName>
        <fullName evidence="3">Uncharacterized protein</fullName>
    </submittedName>
</protein>
<gene>
    <name evidence="3" type="ORF">BDW59DRAFT_99478</name>
</gene>
<accession>A0ABR4I8W2</accession>
<evidence type="ECO:0000256" key="1">
    <source>
        <dbReference type="SAM" id="MobiDB-lite"/>
    </source>
</evidence>
<feature type="chain" id="PRO_5045836058" evidence="2">
    <location>
        <begin position="19"/>
        <end position="221"/>
    </location>
</feature>
<feature type="compositionally biased region" description="Low complexity" evidence="1">
    <location>
        <begin position="106"/>
        <end position="179"/>
    </location>
</feature>
<keyword evidence="4" id="KW-1185">Reference proteome</keyword>
<evidence type="ECO:0000313" key="4">
    <source>
        <dbReference type="Proteomes" id="UP001610335"/>
    </source>
</evidence>
<dbReference type="EMBL" id="JBFXLS010000054">
    <property type="protein sequence ID" value="KAL2823318.1"/>
    <property type="molecule type" value="Genomic_DNA"/>
</dbReference>
<name>A0ABR4I8W2_9EURO</name>
<comment type="caution">
    <text evidence="3">The sequence shown here is derived from an EMBL/GenBank/DDBJ whole genome shotgun (WGS) entry which is preliminary data.</text>
</comment>
<feature type="region of interest" description="Disordered" evidence="1">
    <location>
        <begin position="102"/>
        <end position="191"/>
    </location>
</feature>
<evidence type="ECO:0000256" key="2">
    <source>
        <dbReference type="SAM" id="SignalP"/>
    </source>
</evidence>
<keyword evidence="2" id="KW-0732">Signal</keyword>
<organism evidence="3 4">
    <name type="scientific">Aspergillus cavernicola</name>
    <dbReference type="NCBI Taxonomy" id="176166"/>
    <lineage>
        <taxon>Eukaryota</taxon>
        <taxon>Fungi</taxon>
        <taxon>Dikarya</taxon>
        <taxon>Ascomycota</taxon>
        <taxon>Pezizomycotina</taxon>
        <taxon>Eurotiomycetes</taxon>
        <taxon>Eurotiomycetidae</taxon>
        <taxon>Eurotiales</taxon>
        <taxon>Aspergillaceae</taxon>
        <taxon>Aspergillus</taxon>
        <taxon>Aspergillus subgen. Nidulantes</taxon>
    </lineage>
</organism>
<dbReference type="Proteomes" id="UP001610335">
    <property type="component" value="Unassembled WGS sequence"/>
</dbReference>
<sequence>MKSSTLFTLLPLLSTTYAWTFTWVNADGEESTERGRGPSECIPVNHEQGEVFVADGQGEPNINMLLFTNDECSGEPAGQATEEFSKEASVDLLGFQVVSLGGSGAENGTNSTATGTETGTATTTEAETEVETQTGTEQLSSSSTDLSTSTETDSDSATPTPTATETDNATTTPTPTEPSTTDDEAEPTPTDAASNLVLSRNGLAGIALGLIAGGWAVDYLF</sequence>